<proteinExistence type="predicted"/>
<keyword evidence="1" id="KW-0812">Transmembrane</keyword>
<feature type="transmembrane region" description="Helical" evidence="1">
    <location>
        <begin position="29"/>
        <end position="53"/>
    </location>
</feature>
<evidence type="ECO:0000256" key="1">
    <source>
        <dbReference type="SAM" id="Phobius"/>
    </source>
</evidence>
<evidence type="ECO:0000313" key="2">
    <source>
        <dbReference type="EMBL" id="OXA53043.1"/>
    </source>
</evidence>
<dbReference type="EMBL" id="LNIX01000006">
    <property type="protein sequence ID" value="OXA53043.1"/>
    <property type="molecule type" value="Genomic_DNA"/>
</dbReference>
<gene>
    <name evidence="2" type="ORF">Fcan01_12129</name>
</gene>
<keyword evidence="1" id="KW-0472">Membrane</keyword>
<accession>A0A226E600</accession>
<name>A0A226E600_FOLCA</name>
<reference evidence="2 3" key="1">
    <citation type="submission" date="2015-12" db="EMBL/GenBank/DDBJ databases">
        <title>The genome of Folsomia candida.</title>
        <authorList>
            <person name="Faddeeva A."/>
            <person name="Derks M.F."/>
            <person name="Anvar Y."/>
            <person name="Smit S."/>
            <person name="Van Straalen N."/>
            <person name="Roelofs D."/>
        </authorList>
    </citation>
    <scope>NUCLEOTIDE SEQUENCE [LARGE SCALE GENOMIC DNA]</scope>
    <source>
        <strain evidence="2 3">VU population</strain>
        <tissue evidence="2">Whole body</tissue>
    </source>
</reference>
<dbReference type="OMA" id="YWRDPNT"/>
<organism evidence="2 3">
    <name type="scientific">Folsomia candida</name>
    <name type="common">Springtail</name>
    <dbReference type="NCBI Taxonomy" id="158441"/>
    <lineage>
        <taxon>Eukaryota</taxon>
        <taxon>Metazoa</taxon>
        <taxon>Ecdysozoa</taxon>
        <taxon>Arthropoda</taxon>
        <taxon>Hexapoda</taxon>
        <taxon>Collembola</taxon>
        <taxon>Entomobryomorpha</taxon>
        <taxon>Isotomoidea</taxon>
        <taxon>Isotomidae</taxon>
        <taxon>Proisotominae</taxon>
        <taxon>Folsomia</taxon>
    </lineage>
</organism>
<sequence length="103" mass="11832">MSILIDTDEWKNNPWYQIHGKQHSDYTGFYVGISICTIVVLGLIAINVVICCCTPYKQYWRDPNTGNRLLLPVFIQSPRQQPPLTLQPELTALQPQPHPQQEV</sequence>
<protein>
    <submittedName>
        <fullName evidence="2">Presenilins-associated rhomboid-like protein, mitochondrial</fullName>
    </submittedName>
</protein>
<keyword evidence="3" id="KW-1185">Reference proteome</keyword>
<dbReference type="Proteomes" id="UP000198287">
    <property type="component" value="Unassembled WGS sequence"/>
</dbReference>
<comment type="caution">
    <text evidence="2">The sequence shown here is derived from an EMBL/GenBank/DDBJ whole genome shotgun (WGS) entry which is preliminary data.</text>
</comment>
<dbReference type="AlphaFoldDB" id="A0A226E600"/>
<evidence type="ECO:0000313" key="3">
    <source>
        <dbReference type="Proteomes" id="UP000198287"/>
    </source>
</evidence>
<keyword evidence="1" id="KW-1133">Transmembrane helix</keyword>